<dbReference type="PROSITE" id="PS51257">
    <property type="entry name" value="PROKAR_LIPOPROTEIN"/>
    <property type="match status" value="1"/>
</dbReference>
<feature type="domain" description="Periplasmic binding protein" evidence="4">
    <location>
        <begin position="70"/>
        <end position="327"/>
    </location>
</feature>
<dbReference type="EMBL" id="BOOU01000049">
    <property type="protein sequence ID" value="GII78504.1"/>
    <property type="molecule type" value="Genomic_DNA"/>
</dbReference>
<dbReference type="RefSeq" id="WP_203986394.1">
    <property type="nucleotide sequence ID" value="NZ_BOOU01000049.1"/>
</dbReference>
<keyword evidence="6" id="KW-1185">Reference proteome</keyword>
<evidence type="ECO:0000313" key="5">
    <source>
        <dbReference type="EMBL" id="GII78504.1"/>
    </source>
</evidence>
<dbReference type="Pfam" id="PF13407">
    <property type="entry name" value="Peripla_BP_4"/>
    <property type="match status" value="1"/>
</dbReference>
<dbReference type="InterPro" id="IPR025997">
    <property type="entry name" value="SBP_2_dom"/>
</dbReference>
<evidence type="ECO:0000256" key="1">
    <source>
        <dbReference type="ARBA" id="ARBA00004196"/>
    </source>
</evidence>
<dbReference type="SUPFAM" id="SSF53822">
    <property type="entry name" value="Periplasmic binding protein-like I"/>
    <property type="match status" value="1"/>
</dbReference>
<gene>
    <name evidence="5" type="ORF">Sru01_34860</name>
</gene>
<comment type="caution">
    <text evidence="5">The sequence shown here is derived from an EMBL/GenBank/DDBJ whole genome shotgun (WGS) entry which is preliminary data.</text>
</comment>
<accession>A0A919R2H4</accession>
<dbReference type="GO" id="GO:0030246">
    <property type="term" value="F:carbohydrate binding"/>
    <property type="evidence" value="ECO:0007669"/>
    <property type="project" value="TreeGrafter"/>
</dbReference>
<proteinExistence type="predicted"/>
<dbReference type="PANTHER" id="PTHR30036">
    <property type="entry name" value="D-XYLOSE-BINDING PERIPLASMIC PROTEIN"/>
    <property type="match status" value="1"/>
</dbReference>
<dbReference type="InterPro" id="IPR050555">
    <property type="entry name" value="Bact_Solute-Bind_Prot2"/>
</dbReference>
<organism evidence="5 6">
    <name type="scientific">Sphaerisporangium rufum</name>
    <dbReference type="NCBI Taxonomy" id="1381558"/>
    <lineage>
        <taxon>Bacteria</taxon>
        <taxon>Bacillati</taxon>
        <taxon>Actinomycetota</taxon>
        <taxon>Actinomycetes</taxon>
        <taxon>Streptosporangiales</taxon>
        <taxon>Streptosporangiaceae</taxon>
        <taxon>Sphaerisporangium</taxon>
    </lineage>
</organism>
<dbReference type="InterPro" id="IPR028082">
    <property type="entry name" value="Peripla_BP_I"/>
</dbReference>
<comment type="subcellular location">
    <subcellularLocation>
        <location evidence="1">Cell envelope</location>
    </subcellularLocation>
</comment>
<dbReference type="PANTHER" id="PTHR30036:SF1">
    <property type="entry name" value="D-XYLOSE-BINDING PERIPLASMIC PROTEIN"/>
    <property type="match status" value="1"/>
</dbReference>
<dbReference type="AlphaFoldDB" id="A0A919R2H4"/>
<evidence type="ECO:0000256" key="2">
    <source>
        <dbReference type="ARBA" id="ARBA00022729"/>
    </source>
</evidence>
<evidence type="ECO:0000313" key="6">
    <source>
        <dbReference type="Proteomes" id="UP000655287"/>
    </source>
</evidence>
<keyword evidence="2 3" id="KW-0732">Signal</keyword>
<evidence type="ECO:0000256" key="3">
    <source>
        <dbReference type="SAM" id="SignalP"/>
    </source>
</evidence>
<protein>
    <recommendedName>
        <fullName evidence="4">Periplasmic binding protein domain-containing protein</fullName>
    </recommendedName>
</protein>
<dbReference type="GO" id="GO:0030288">
    <property type="term" value="C:outer membrane-bounded periplasmic space"/>
    <property type="evidence" value="ECO:0007669"/>
    <property type="project" value="TreeGrafter"/>
</dbReference>
<name>A0A919R2H4_9ACTN</name>
<dbReference type="Proteomes" id="UP000655287">
    <property type="component" value="Unassembled WGS sequence"/>
</dbReference>
<sequence length="375" mass="39057">MIKKTATVPLALLCGLAAAGCTSPAATTTSTQQQQQTPQAAATVSVDRDADPGAWCGDKKVKVGLADGFGGNAWRRISLEVVKREAAKCPAVDTEILYTNANGDQQKASSDINSLVSQGVDVLIVYPDFGPAQLPALRAAKRTGITVIPYDGDPGGRPGEDYTAKVVMDAQAGGKDLGTWVGKTIKSGNVVFLGGNAGAPTSAQLLKGIQAALQDYPDVKLLLDQPVTTNWNKVDTQKAVSGLIAKYPEIDAVVTDYGITAVAAINTFTAAKLKVPAIASLATSNELGCLWQKQDKAGNAFPIYSVDSTNDMAQLALRMGVAAANQKDVVPAQAFRMPPFMDSAGGEKPRCVPSLPLDADLSSPLSEDRLAAILS</sequence>
<dbReference type="Gene3D" id="3.40.50.2300">
    <property type="match status" value="2"/>
</dbReference>
<feature type="chain" id="PRO_5039123554" description="Periplasmic binding protein domain-containing protein" evidence="3">
    <location>
        <begin position="20"/>
        <end position="375"/>
    </location>
</feature>
<feature type="signal peptide" evidence="3">
    <location>
        <begin position="1"/>
        <end position="19"/>
    </location>
</feature>
<evidence type="ECO:0000259" key="4">
    <source>
        <dbReference type="Pfam" id="PF13407"/>
    </source>
</evidence>
<reference evidence="5" key="1">
    <citation type="submission" date="2021-01" db="EMBL/GenBank/DDBJ databases">
        <title>Whole genome shotgun sequence of Sphaerisporangium rufum NBRC 109079.</title>
        <authorList>
            <person name="Komaki H."/>
            <person name="Tamura T."/>
        </authorList>
    </citation>
    <scope>NUCLEOTIDE SEQUENCE</scope>
    <source>
        <strain evidence="5">NBRC 109079</strain>
    </source>
</reference>